<dbReference type="EMBL" id="CP000510">
    <property type="protein sequence ID" value="ABM02581.1"/>
    <property type="molecule type" value="Genomic_DNA"/>
</dbReference>
<evidence type="ECO:0000256" key="2">
    <source>
        <dbReference type="PROSITE-ProRule" id="PRU00339"/>
    </source>
</evidence>
<feature type="chain" id="PRO_5009990597" description="Cell division coordinator CpoB" evidence="1">
    <location>
        <begin position="25"/>
        <end position="255"/>
    </location>
</feature>
<gene>
    <name evidence="1" type="primary">cpoB</name>
    <name evidence="4" type="ordered locus">Ping_0729</name>
</gene>
<dbReference type="KEGG" id="pin:Ping_0729"/>
<dbReference type="InterPro" id="IPR014162">
    <property type="entry name" value="CpoB_C"/>
</dbReference>
<keyword evidence="1" id="KW-0131">Cell cycle</keyword>
<dbReference type="InterPro" id="IPR034706">
    <property type="entry name" value="CpoB"/>
</dbReference>
<dbReference type="STRING" id="357804.Ping_0729"/>
<dbReference type="GO" id="GO:0070206">
    <property type="term" value="P:protein trimerization"/>
    <property type="evidence" value="ECO:0007669"/>
    <property type="project" value="InterPro"/>
</dbReference>
<feature type="domain" description="YbgF trimerisation" evidence="3">
    <location>
        <begin position="50"/>
        <end position="124"/>
    </location>
</feature>
<feature type="signal peptide" evidence="1">
    <location>
        <begin position="1"/>
        <end position="24"/>
    </location>
</feature>
<keyword evidence="1" id="KW-0574">Periplasm</keyword>
<dbReference type="InterPro" id="IPR019734">
    <property type="entry name" value="TPR_rpt"/>
</dbReference>
<keyword evidence="1" id="KW-0732">Signal</keyword>
<reference evidence="4 5" key="1">
    <citation type="submission" date="2007-01" db="EMBL/GenBank/DDBJ databases">
        <title>Complete sequence of Psychromonas ingrahamii 37.</title>
        <authorList>
            <consortium name="US DOE Joint Genome Institute"/>
            <person name="Copeland A."/>
            <person name="Lucas S."/>
            <person name="Lapidus A."/>
            <person name="Barry K."/>
            <person name="Detter J.C."/>
            <person name="Glavina del Rio T."/>
            <person name="Hammon N."/>
            <person name="Israni S."/>
            <person name="Dalin E."/>
            <person name="Tice H."/>
            <person name="Pitluck S."/>
            <person name="Thompson L.S."/>
            <person name="Brettin T."/>
            <person name="Bruce D."/>
            <person name="Han C."/>
            <person name="Tapia R."/>
            <person name="Schmutz J."/>
            <person name="Larimer F."/>
            <person name="Land M."/>
            <person name="Hauser L."/>
            <person name="Kyrpides N."/>
            <person name="Ivanova N."/>
            <person name="Staley J."/>
            <person name="Richardson P."/>
        </authorList>
    </citation>
    <scope>NUCLEOTIDE SEQUENCE [LARGE SCALE GENOMIC DNA]</scope>
    <source>
        <strain evidence="4 5">37</strain>
    </source>
</reference>
<feature type="repeat" description="TPR" evidence="2">
    <location>
        <begin position="209"/>
        <end position="242"/>
    </location>
</feature>
<dbReference type="Gene3D" id="1.25.40.10">
    <property type="entry name" value="Tetratricopeptide repeat domain"/>
    <property type="match status" value="1"/>
</dbReference>
<dbReference type="GO" id="GO:0030288">
    <property type="term" value="C:outer membrane-bounded periplasmic space"/>
    <property type="evidence" value="ECO:0007669"/>
    <property type="project" value="UniProtKB-UniRule"/>
</dbReference>
<dbReference type="NCBIfam" id="TIGR02795">
    <property type="entry name" value="tol_pal_ybgF"/>
    <property type="match status" value="1"/>
</dbReference>
<dbReference type="eggNOG" id="COG1729">
    <property type="taxonomic scope" value="Bacteria"/>
</dbReference>
<dbReference type="InterPro" id="IPR032519">
    <property type="entry name" value="YbgF_tri"/>
</dbReference>
<sequence length="255" mass="28252" precursor="true">MKKNNLQMAIILATFFSSSTFATAPVSDVTGSASGVTGSVSVVTAAEGVSVEKQLEKFARLLESRNRMQIIMQNQLTQLSKELREIKGGMELFEHKISEIENRQRNLYQLVDQPKAVSTPTTANSTATASSAGEQLAYQAAVDLVLVNKDYDQAITAFEAFVIDYPESEYIANSHYWLGLVLYQQKKRKEARVAFLTVSEKFPESVKRADSLFKIGIIDEYLGELASAKEFYQKVLKEYPNSSAAGLAQKQLNAL</sequence>
<protein>
    <recommendedName>
        <fullName evidence="1">Cell division coordinator CpoB</fullName>
    </recommendedName>
</protein>
<evidence type="ECO:0000313" key="4">
    <source>
        <dbReference type="EMBL" id="ABM02581.1"/>
    </source>
</evidence>
<dbReference type="InterPro" id="IPR011990">
    <property type="entry name" value="TPR-like_helical_dom_sf"/>
</dbReference>
<dbReference type="SUPFAM" id="SSF48452">
    <property type="entry name" value="TPR-like"/>
    <property type="match status" value="1"/>
</dbReference>
<comment type="similarity">
    <text evidence="1">Belongs to the CpoB family.</text>
</comment>
<dbReference type="Proteomes" id="UP000000639">
    <property type="component" value="Chromosome"/>
</dbReference>
<dbReference type="Pfam" id="PF16331">
    <property type="entry name" value="TolA_bind_tri"/>
    <property type="match status" value="1"/>
</dbReference>
<dbReference type="GO" id="GO:0043093">
    <property type="term" value="P:FtsZ-dependent cytokinesis"/>
    <property type="evidence" value="ECO:0007669"/>
    <property type="project" value="UniProtKB-UniRule"/>
</dbReference>
<dbReference type="AlphaFoldDB" id="A1SSW6"/>
<dbReference type="RefSeq" id="WP_011769140.1">
    <property type="nucleotide sequence ID" value="NC_008709.1"/>
</dbReference>
<keyword evidence="2" id="KW-0802">TPR repeat</keyword>
<evidence type="ECO:0000256" key="1">
    <source>
        <dbReference type="HAMAP-Rule" id="MF_02066"/>
    </source>
</evidence>
<name>A1SSW6_PSYIN</name>
<keyword evidence="5" id="KW-1185">Reference proteome</keyword>
<dbReference type="Pfam" id="PF13174">
    <property type="entry name" value="TPR_6"/>
    <property type="match status" value="3"/>
</dbReference>
<comment type="subcellular location">
    <subcellularLocation>
        <location evidence="1">Periplasm</location>
    </subcellularLocation>
</comment>
<keyword evidence="1" id="KW-0132">Cell division</keyword>
<dbReference type="SMART" id="SM00028">
    <property type="entry name" value="TPR"/>
    <property type="match status" value="2"/>
</dbReference>
<dbReference type="OrthoDB" id="9768142at2"/>
<dbReference type="PROSITE" id="PS50005">
    <property type="entry name" value="TPR"/>
    <property type="match status" value="1"/>
</dbReference>
<dbReference type="HOGENOM" id="CLU_044315_4_0_6"/>
<evidence type="ECO:0000259" key="3">
    <source>
        <dbReference type="Pfam" id="PF16331"/>
    </source>
</evidence>
<accession>A1SSW6</accession>
<dbReference type="HAMAP" id="MF_02066">
    <property type="entry name" value="CpoB"/>
    <property type="match status" value="1"/>
</dbReference>
<dbReference type="Gene3D" id="1.20.5.110">
    <property type="match status" value="1"/>
</dbReference>
<proteinExistence type="inferred from homology"/>
<comment type="function">
    <text evidence="1">Mediates coordination of peptidoglycan synthesis and outer membrane constriction during cell division.</text>
</comment>
<evidence type="ECO:0000313" key="5">
    <source>
        <dbReference type="Proteomes" id="UP000000639"/>
    </source>
</evidence>
<organism evidence="4 5">
    <name type="scientific">Psychromonas ingrahamii (strain DSM 17664 / CCUG 51855 / 37)</name>
    <dbReference type="NCBI Taxonomy" id="357804"/>
    <lineage>
        <taxon>Bacteria</taxon>
        <taxon>Pseudomonadati</taxon>
        <taxon>Pseudomonadota</taxon>
        <taxon>Gammaproteobacteria</taxon>
        <taxon>Alteromonadales</taxon>
        <taxon>Psychromonadaceae</taxon>
        <taxon>Psychromonas</taxon>
    </lineage>
</organism>